<dbReference type="SUPFAM" id="SSF48452">
    <property type="entry name" value="TPR-like"/>
    <property type="match status" value="1"/>
</dbReference>
<feature type="region of interest" description="Disordered" evidence="2">
    <location>
        <begin position="106"/>
        <end position="125"/>
    </location>
</feature>
<keyword evidence="4" id="KW-1185">Reference proteome</keyword>
<comment type="caution">
    <text evidence="3">The sequence shown here is derived from an EMBL/GenBank/DDBJ whole genome shotgun (WGS) entry which is preliminary data.</text>
</comment>
<gene>
    <name evidence="3" type="ORF">BN874_820006</name>
</gene>
<evidence type="ECO:0000313" key="3">
    <source>
        <dbReference type="EMBL" id="CDH47448.1"/>
    </source>
</evidence>
<evidence type="ECO:0000313" key="4">
    <source>
        <dbReference type="Proteomes" id="UP000019184"/>
    </source>
</evidence>
<proteinExistence type="predicted"/>
<dbReference type="InterPro" id="IPR011990">
    <property type="entry name" value="TPR-like_helical_dom_sf"/>
</dbReference>
<name>A0A7U7GGF7_9GAMM</name>
<reference evidence="3 4" key="1">
    <citation type="journal article" date="2014" name="ISME J.">
        <title>Candidatus Competibacter-lineage genomes retrieved from metagenomes reveal functional metabolic diversity.</title>
        <authorList>
            <person name="McIlroy S.J."/>
            <person name="Albertsen M."/>
            <person name="Andresen E.K."/>
            <person name="Saunders A.M."/>
            <person name="Kristiansen R."/>
            <person name="Stokholm-Bjerregaard M."/>
            <person name="Nielsen K.L."/>
            <person name="Nielsen P.H."/>
        </authorList>
    </citation>
    <scope>NUCLEOTIDE SEQUENCE [LARGE SCALE GENOMIC DNA]</scope>
    <source>
        <strain evidence="3 4">Run_B_J11</strain>
    </source>
</reference>
<sequence>MLFRSPPADLPPAEITREGNQAVVALLDSADKYVKSNQLDKAGAALERALRIEPRNAGIWHDLAQIRLHQGQYQQAESLASKSNNLAGGNRALQARNWKVIASARKAAGNGSGAEEAEARAVQSR</sequence>
<protein>
    <submittedName>
        <fullName evidence="3">TPR repeat-containing protein</fullName>
    </submittedName>
</protein>
<accession>A0A7U7GGF7</accession>
<dbReference type="Gene3D" id="1.25.40.10">
    <property type="entry name" value="Tetratricopeptide repeat domain"/>
    <property type="match status" value="1"/>
</dbReference>
<dbReference type="InterPro" id="IPR019734">
    <property type="entry name" value="TPR_rpt"/>
</dbReference>
<dbReference type="Pfam" id="PF14559">
    <property type="entry name" value="TPR_19"/>
    <property type="match status" value="1"/>
</dbReference>
<evidence type="ECO:0000256" key="1">
    <source>
        <dbReference type="PROSITE-ProRule" id="PRU00339"/>
    </source>
</evidence>
<dbReference type="Proteomes" id="UP000019184">
    <property type="component" value="Unassembled WGS sequence"/>
</dbReference>
<feature type="repeat" description="TPR" evidence="1">
    <location>
        <begin position="23"/>
        <end position="56"/>
    </location>
</feature>
<dbReference type="EMBL" id="CBTK010000301">
    <property type="protein sequence ID" value="CDH47448.1"/>
    <property type="molecule type" value="Genomic_DNA"/>
</dbReference>
<dbReference type="RefSeq" id="WP_051498133.1">
    <property type="nucleotide sequence ID" value="NZ_CBTK010000301.1"/>
</dbReference>
<keyword evidence="1" id="KW-0802">TPR repeat</keyword>
<dbReference type="PROSITE" id="PS50005">
    <property type="entry name" value="TPR"/>
    <property type="match status" value="1"/>
</dbReference>
<dbReference type="AlphaFoldDB" id="A0A7U7GGF7"/>
<evidence type="ECO:0000256" key="2">
    <source>
        <dbReference type="SAM" id="MobiDB-lite"/>
    </source>
</evidence>
<organism evidence="3 4">
    <name type="scientific">Candidatus Contendobacter odensis Run_B_J11</name>
    <dbReference type="NCBI Taxonomy" id="1400861"/>
    <lineage>
        <taxon>Bacteria</taxon>
        <taxon>Pseudomonadati</taxon>
        <taxon>Pseudomonadota</taxon>
        <taxon>Gammaproteobacteria</taxon>
        <taxon>Candidatus Competibacteraceae</taxon>
        <taxon>Candidatus Contendibacter</taxon>
    </lineage>
</organism>